<reference evidence="1" key="1">
    <citation type="journal article" date="2020" name="Microb. Genom.">
        <title>Genetic diversity of clinical and environmental Mucorales isolates obtained from an investigation of mucormycosis cases among solid organ transplant recipients.</title>
        <authorList>
            <person name="Nguyen M.H."/>
            <person name="Kaul D."/>
            <person name="Muto C."/>
            <person name="Cheng S.J."/>
            <person name="Richter R.A."/>
            <person name="Bruno V.M."/>
            <person name="Liu G."/>
            <person name="Beyhan S."/>
            <person name="Sundermann A.J."/>
            <person name="Mounaud S."/>
            <person name="Pasculle A.W."/>
            <person name="Nierman W.C."/>
            <person name="Driscoll E."/>
            <person name="Cumbie R."/>
            <person name="Clancy C.J."/>
            <person name="Dupont C.L."/>
        </authorList>
    </citation>
    <scope>NUCLEOTIDE SEQUENCE</scope>
    <source>
        <strain evidence="1">GL11</strain>
    </source>
</reference>
<protein>
    <submittedName>
        <fullName evidence="1">Uncharacterized protein</fullName>
    </submittedName>
</protein>
<name>A0A9P6WTZ9_RHIOR</name>
<sequence length="125" mass="13197">MADGQHQLGAGPVDAVAGGDLLAARLQERVIARQVHVGRAAQHREDGADRDVDVDVGAAIEGIEQQQEVATRIDVRHRLAVVHFFRGAGGEVAAPGVGFEQDLVADDVQLLLRFALYVAAGAGRQ</sequence>
<dbReference type="AlphaFoldDB" id="A0A9P6WTZ9"/>
<keyword evidence="2" id="KW-1185">Reference proteome</keyword>
<proteinExistence type="predicted"/>
<comment type="caution">
    <text evidence="1">The sequence shown here is derived from an EMBL/GenBank/DDBJ whole genome shotgun (WGS) entry which is preliminary data.</text>
</comment>
<evidence type="ECO:0000313" key="2">
    <source>
        <dbReference type="Proteomes" id="UP000716291"/>
    </source>
</evidence>
<evidence type="ECO:0000313" key="1">
    <source>
        <dbReference type="EMBL" id="KAG1283265.1"/>
    </source>
</evidence>
<gene>
    <name evidence="1" type="ORF">G6F64_014369</name>
</gene>
<organism evidence="1 2">
    <name type="scientific">Rhizopus oryzae</name>
    <name type="common">Mucormycosis agent</name>
    <name type="synonym">Rhizopus arrhizus var. delemar</name>
    <dbReference type="NCBI Taxonomy" id="64495"/>
    <lineage>
        <taxon>Eukaryota</taxon>
        <taxon>Fungi</taxon>
        <taxon>Fungi incertae sedis</taxon>
        <taxon>Mucoromycota</taxon>
        <taxon>Mucoromycotina</taxon>
        <taxon>Mucoromycetes</taxon>
        <taxon>Mucorales</taxon>
        <taxon>Mucorineae</taxon>
        <taxon>Rhizopodaceae</taxon>
        <taxon>Rhizopus</taxon>
    </lineage>
</organism>
<accession>A0A9P6WTZ9</accession>
<dbReference type="Proteomes" id="UP000716291">
    <property type="component" value="Unassembled WGS sequence"/>
</dbReference>
<dbReference type="EMBL" id="JAANQT010008147">
    <property type="protein sequence ID" value="KAG1283265.1"/>
    <property type="molecule type" value="Genomic_DNA"/>
</dbReference>